<sequence length="160" mass="18175">MSVQTYQENTVARLLLQSGDCELEVRQNPTRARVAGGKEKERKPVDPPPIIQLRVREDVDPSQQYLQNPYYFMECTLHEAQEDRPVSYSPANSLAGTAVSSLHRLKDVDNSDGGFFVFGDVSVKIEGEYRLKFSLFEMRPNEVVFIKSVLSKPFTGEYNP</sequence>
<dbReference type="Proteomes" id="UP000242877">
    <property type="component" value="Unassembled WGS sequence"/>
</dbReference>
<dbReference type="AlphaFoldDB" id="A0A168BR27"/>
<name>A0A168BR27_9EURO</name>
<evidence type="ECO:0000313" key="7">
    <source>
        <dbReference type="EMBL" id="KZZ95626.1"/>
    </source>
</evidence>
<keyword evidence="2" id="KW-0749">Sporulation</keyword>
<evidence type="ECO:0000259" key="6">
    <source>
        <dbReference type="PROSITE" id="PS51821"/>
    </source>
</evidence>
<comment type="caution">
    <text evidence="7">The sequence shown here is derived from an EMBL/GenBank/DDBJ whole genome shotgun (WGS) entry which is preliminary data.</text>
</comment>
<accession>A0A168BR27</accession>
<dbReference type="EMBL" id="AZGZ01000004">
    <property type="protein sequence ID" value="KZZ95626.1"/>
    <property type="molecule type" value="Genomic_DNA"/>
</dbReference>
<dbReference type="GO" id="GO:0030435">
    <property type="term" value="P:sporulation resulting in formation of a cellular spore"/>
    <property type="evidence" value="ECO:0007669"/>
    <property type="project" value="UniProtKB-KW"/>
</dbReference>
<reference evidence="7 8" key="1">
    <citation type="journal article" date="2016" name="Genome Biol. Evol.">
        <title>Divergent and convergent evolution of fungal pathogenicity.</title>
        <authorList>
            <person name="Shang Y."/>
            <person name="Xiao G."/>
            <person name="Zheng P."/>
            <person name="Cen K."/>
            <person name="Zhan S."/>
            <person name="Wang C."/>
        </authorList>
    </citation>
    <scope>NUCLEOTIDE SEQUENCE [LARGE SCALE GENOMIC DNA]</scope>
    <source>
        <strain evidence="7 8">ARSEF 7405</strain>
    </source>
</reference>
<dbReference type="VEuPathDB" id="FungiDB:AAP_01302"/>
<evidence type="ECO:0000313" key="8">
    <source>
        <dbReference type="Proteomes" id="UP000242877"/>
    </source>
</evidence>
<keyword evidence="3" id="KW-0805">Transcription regulation</keyword>
<dbReference type="GO" id="GO:0005634">
    <property type="term" value="C:nucleus"/>
    <property type="evidence" value="ECO:0007669"/>
    <property type="project" value="UniProtKB-SubCell"/>
</dbReference>
<dbReference type="InterPro" id="IPR021740">
    <property type="entry name" value="Velvet"/>
</dbReference>
<evidence type="ECO:0000256" key="4">
    <source>
        <dbReference type="ARBA" id="ARBA00023163"/>
    </source>
</evidence>
<evidence type="ECO:0000256" key="3">
    <source>
        <dbReference type="ARBA" id="ARBA00023015"/>
    </source>
</evidence>
<dbReference type="Gene3D" id="2.60.40.3960">
    <property type="entry name" value="Velvet domain"/>
    <property type="match status" value="1"/>
</dbReference>
<keyword evidence="5" id="KW-0539">Nucleus</keyword>
<dbReference type="PANTHER" id="PTHR33572">
    <property type="entry name" value="SPORE DEVELOPMENT REGULATOR VOSA"/>
    <property type="match status" value="1"/>
</dbReference>
<keyword evidence="4" id="KW-0804">Transcription</keyword>
<evidence type="ECO:0000256" key="2">
    <source>
        <dbReference type="ARBA" id="ARBA00022969"/>
    </source>
</evidence>
<dbReference type="Pfam" id="PF11754">
    <property type="entry name" value="Velvet"/>
    <property type="match status" value="1"/>
</dbReference>
<organism evidence="7 8">
    <name type="scientific">Ascosphaera apis ARSEF 7405</name>
    <dbReference type="NCBI Taxonomy" id="392613"/>
    <lineage>
        <taxon>Eukaryota</taxon>
        <taxon>Fungi</taxon>
        <taxon>Dikarya</taxon>
        <taxon>Ascomycota</taxon>
        <taxon>Pezizomycotina</taxon>
        <taxon>Eurotiomycetes</taxon>
        <taxon>Eurotiomycetidae</taxon>
        <taxon>Onygenales</taxon>
        <taxon>Ascosphaeraceae</taxon>
        <taxon>Ascosphaera</taxon>
    </lineage>
</organism>
<gene>
    <name evidence="7" type="ORF">AAP_01302</name>
</gene>
<keyword evidence="8" id="KW-1185">Reference proteome</keyword>
<dbReference type="OrthoDB" id="5599552at2759"/>
<evidence type="ECO:0000256" key="5">
    <source>
        <dbReference type="ARBA" id="ARBA00023242"/>
    </source>
</evidence>
<comment type="subcellular location">
    <subcellularLocation>
        <location evidence="1">Nucleus</location>
    </subcellularLocation>
</comment>
<feature type="domain" description="Velvet" evidence="6">
    <location>
        <begin position="16"/>
        <end position="160"/>
    </location>
</feature>
<dbReference type="PROSITE" id="PS51821">
    <property type="entry name" value="VELVET"/>
    <property type="match status" value="1"/>
</dbReference>
<protein>
    <submittedName>
        <fullName evidence="7">Velvet factor</fullName>
    </submittedName>
</protein>
<evidence type="ECO:0000256" key="1">
    <source>
        <dbReference type="ARBA" id="ARBA00004123"/>
    </source>
</evidence>
<dbReference type="InterPro" id="IPR038491">
    <property type="entry name" value="Velvet_dom_sf"/>
</dbReference>
<proteinExistence type="predicted"/>
<dbReference type="PANTHER" id="PTHR33572:SF18">
    <property type="entry name" value="SPORE DEVELOPMENT REGULATOR VOSA"/>
    <property type="match status" value="1"/>
</dbReference>
<dbReference type="InterPro" id="IPR037525">
    <property type="entry name" value="Velvet_dom"/>
</dbReference>